<feature type="compositionally biased region" description="Basic and acidic residues" evidence="2">
    <location>
        <begin position="131"/>
        <end position="144"/>
    </location>
</feature>
<dbReference type="PROSITE" id="PS50158">
    <property type="entry name" value="ZF_CCHC"/>
    <property type="match status" value="1"/>
</dbReference>
<feature type="compositionally biased region" description="Basic and acidic residues" evidence="2">
    <location>
        <begin position="1"/>
        <end position="10"/>
    </location>
</feature>
<feature type="compositionally biased region" description="Pro residues" evidence="2">
    <location>
        <begin position="44"/>
        <end position="63"/>
    </location>
</feature>
<keyword evidence="4" id="KW-1185">Reference proteome</keyword>
<dbReference type="RefSeq" id="XP_014678461.1">
    <property type="nucleotide sequence ID" value="XM_014822975.1"/>
</dbReference>
<gene>
    <name evidence="5" type="primary">LOC106818253</name>
</gene>
<dbReference type="Pfam" id="PF00098">
    <property type="entry name" value="zf-CCHC"/>
    <property type="match status" value="1"/>
</dbReference>
<reference evidence="5" key="1">
    <citation type="submission" date="2025-08" db="UniProtKB">
        <authorList>
            <consortium name="RefSeq"/>
        </authorList>
    </citation>
    <scope>IDENTIFICATION</scope>
</reference>
<keyword evidence="1" id="KW-0479">Metal-binding</keyword>
<name>A0ABM1F1Z0_PRICU</name>
<keyword evidence="1" id="KW-0862">Zinc</keyword>
<dbReference type="Gene3D" id="4.10.60.10">
    <property type="entry name" value="Zinc finger, CCHC-type"/>
    <property type="match status" value="1"/>
</dbReference>
<proteinExistence type="predicted"/>
<sequence>MLEATIERGRAPPSGAPAAPEVPPPSGAPAAPEVPPLSGAPAAPEVPPPSGAPAAPEVPPPSGAPAAGLDPEARRQWSRETSTESFKEMKKIARLLRKLVSDRELSNAARQAPRGPDRQSGLRGGGGRCYECGERGHFSRDCPRLRQQGVGQPYVAAGRNWPTYTEAARRPGPRPDGFAGPPENESREPEPAAGQVQGNL</sequence>
<dbReference type="Proteomes" id="UP000695022">
    <property type="component" value="Unplaced"/>
</dbReference>
<keyword evidence="1" id="KW-0863">Zinc-finger</keyword>
<dbReference type="SMART" id="SM00343">
    <property type="entry name" value="ZnF_C2HC"/>
    <property type="match status" value="1"/>
</dbReference>
<accession>A0ABM1F1Z0</accession>
<dbReference type="InterPro" id="IPR036875">
    <property type="entry name" value="Znf_CCHC_sf"/>
</dbReference>
<evidence type="ECO:0000259" key="3">
    <source>
        <dbReference type="PROSITE" id="PS50158"/>
    </source>
</evidence>
<protein>
    <submittedName>
        <fullName evidence="5">Oleosin-B6-like</fullName>
    </submittedName>
</protein>
<feature type="compositionally biased region" description="Pro residues" evidence="2">
    <location>
        <begin position="20"/>
        <end position="35"/>
    </location>
</feature>
<evidence type="ECO:0000256" key="1">
    <source>
        <dbReference type="PROSITE-ProRule" id="PRU00047"/>
    </source>
</evidence>
<feature type="domain" description="CCHC-type" evidence="3">
    <location>
        <begin position="128"/>
        <end position="144"/>
    </location>
</feature>
<evidence type="ECO:0000313" key="5">
    <source>
        <dbReference type="RefSeq" id="XP_014678461.1"/>
    </source>
</evidence>
<dbReference type="SUPFAM" id="SSF57756">
    <property type="entry name" value="Retrovirus zinc finger-like domains"/>
    <property type="match status" value="1"/>
</dbReference>
<evidence type="ECO:0000313" key="4">
    <source>
        <dbReference type="Proteomes" id="UP000695022"/>
    </source>
</evidence>
<feature type="region of interest" description="Disordered" evidence="2">
    <location>
        <begin position="1"/>
        <end position="144"/>
    </location>
</feature>
<organism evidence="4 5">
    <name type="scientific">Priapulus caudatus</name>
    <name type="common">Priapulid worm</name>
    <dbReference type="NCBI Taxonomy" id="37621"/>
    <lineage>
        <taxon>Eukaryota</taxon>
        <taxon>Metazoa</taxon>
        <taxon>Ecdysozoa</taxon>
        <taxon>Scalidophora</taxon>
        <taxon>Priapulida</taxon>
        <taxon>Priapulimorpha</taxon>
        <taxon>Priapulimorphida</taxon>
        <taxon>Priapulidae</taxon>
        <taxon>Priapulus</taxon>
    </lineage>
</organism>
<dbReference type="InterPro" id="IPR001878">
    <property type="entry name" value="Znf_CCHC"/>
</dbReference>
<feature type="region of interest" description="Disordered" evidence="2">
    <location>
        <begin position="156"/>
        <end position="200"/>
    </location>
</feature>
<feature type="compositionally biased region" description="Basic and acidic residues" evidence="2">
    <location>
        <begin position="71"/>
        <end position="91"/>
    </location>
</feature>
<dbReference type="GeneID" id="106818253"/>
<evidence type="ECO:0000256" key="2">
    <source>
        <dbReference type="SAM" id="MobiDB-lite"/>
    </source>
</evidence>